<dbReference type="Pfam" id="PF06985">
    <property type="entry name" value="HET"/>
    <property type="match status" value="1"/>
</dbReference>
<comment type="caution">
    <text evidence="2">The sequence shown here is derived from an EMBL/GenBank/DDBJ whole genome shotgun (WGS) entry which is preliminary data.</text>
</comment>
<dbReference type="PANTHER" id="PTHR24148:SF73">
    <property type="entry name" value="HET DOMAIN PROTEIN (AFU_ORTHOLOGUE AFUA_8G01020)"/>
    <property type="match status" value="1"/>
</dbReference>
<evidence type="ECO:0000313" key="2">
    <source>
        <dbReference type="EMBL" id="KPI45292.1"/>
    </source>
</evidence>
<feature type="domain" description="Heterokaryon incompatibility" evidence="1">
    <location>
        <begin position="53"/>
        <end position="182"/>
    </location>
</feature>
<dbReference type="AlphaFoldDB" id="A0A0N1HGH5"/>
<dbReference type="InterPro" id="IPR052895">
    <property type="entry name" value="HetReg/Transcr_Mod"/>
</dbReference>
<dbReference type="GeneID" id="28734685"/>
<accession>A0A0N1HGH5</accession>
<name>A0A0N1HGH5_9EURO</name>
<dbReference type="PANTHER" id="PTHR24148">
    <property type="entry name" value="ANKYRIN REPEAT DOMAIN-CONTAINING PROTEIN 39 HOMOLOG-RELATED"/>
    <property type="match status" value="1"/>
</dbReference>
<evidence type="ECO:0000259" key="1">
    <source>
        <dbReference type="Pfam" id="PF06985"/>
    </source>
</evidence>
<gene>
    <name evidence="2" type="ORF">AB675_2805</name>
</gene>
<dbReference type="EMBL" id="LFJN01000002">
    <property type="protein sequence ID" value="KPI45292.1"/>
    <property type="molecule type" value="Genomic_DNA"/>
</dbReference>
<protein>
    <recommendedName>
        <fullName evidence="1">Heterokaryon incompatibility domain-containing protein</fullName>
    </recommendedName>
</protein>
<dbReference type="Proteomes" id="UP000038010">
    <property type="component" value="Unassembled WGS sequence"/>
</dbReference>
<dbReference type="OrthoDB" id="2157530at2759"/>
<reference evidence="2 3" key="1">
    <citation type="submission" date="2015-06" db="EMBL/GenBank/DDBJ databases">
        <title>Draft genome of the ant-associated black yeast Phialophora attae CBS 131958.</title>
        <authorList>
            <person name="Moreno L.F."/>
            <person name="Stielow B.J."/>
            <person name="de Hoog S."/>
            <person name="Vicente V.A."/>
            <person name="Weiss V.A."/>
            <person name="de Vries M."/>
            <person name="Cruz L.M."/>
            <person name="Souza E.M."/>
        </authorList>
    </citation>
    <scope>NUCLEOTIDE SEQUENCE [LARGE SCALE GENOMIC DNA]</scope>
    <source>
        <strain evidence="2 3">CBS 131958</strain>
    </source>
</reference>
<dbReference type="InterPro" id="IPR010730">
    <property type="entry name" value="HET"/>
</dbReference>
<dbReference type="RefSeq" id="XP_018005255.1">
    <property type="nucleotide sequence ID" value="XM_018142805.1"/>
</dbReference>
<keyword evidence="3" id="KW-1185">Reference proteome</keyword>
<proteinExistence type="predicted"/>
<sequence>MPHHMTTRLKASKRFSHNAIDLGTQTVRLFRILQQTGVVSLQLWHQEFDGRHTALSYVWGPIDPSHHILVNGRPFHIRQNLYDFLVLMRDQGRSDAFFVDAICINQESDSEKNHQVRQMWRMYAEARQVCFWLGSGTSIAKLTDMSLLTWWKPSPEEQDKLGRLVKEVLYCDFWSRTWIVQEVLLGHHHGKIMYGTESHDFVEFAPALESAREATEVGRSPAWQLLGSDLLVPHRTREGQHPAVGPPQPLRHHAAARTAGDSWLSNLLSILDGIFDRTACSDRRDRIFVPMSLLGGAATSMVDYSLSASQLYLRLLSRWVEGEFTGAATATIEAFVQAERVLRRTLGLENASPSRLWKMADKANQDWSVALRFEAIAKVDSILEVFHMLCVSPQTSDRIRMARAFARCHCEICGPEDQHCDNLGKLVLFSPGDGKGYGPHLLVSENCPGIHSIAYGALLPVKYDANVADNRHPLKIIRLAGLRSIDTTALQGAFQFESGSHSSPGHFDGLFFDLKARPSEILKLLWYNLGLHVIEPPESGEIRCDLLTQPGKKCSTKGQAENDLEN</sequence>
<dbReference type="VEuPathDB" id="FungiDB:AB675_2805"/>
<organism evidence="2 3">
    <name type="scientific">Cyphellophora attinorum</name>
    <dbReference type="NCBI Taxonomy" id="1664694"/>
    <lineage>
        <taxon>Eukaryota</taxon>
        <taxon>Fungi</taxon>
        <taxon>Dikarya</taxon>
        <taxon>Ascomycota</taxon>
        <taxon>Pezizomycotina</taxon>
        <taxon>Eurotiomycetes</taxon>
        <taxon>Chaetothyriomycetidae</taxon>
        <taxon>Chaetothyriales</taxon>
        <taxon>Cyphellophoraceae</taxon>
        <taxon>Cyphellophora</taxon>
    </lineage>
</organism>
<evidence type="ECO:0000313" key="3">
    <source>
        <dbReference type="Proteomes" id="UP000038010"/>
    </source>
</evidence>